<dbReference type="InterPro" id="IPR001948">
    <property type="entry name" value="Peptidase_M18"/>
</dbReference>
<dbReference type="GO" id="GO:0004177">
    <property type="term" value="F:aminopeptidase activity"/>
    <property type="evidence" value="ECO:0007669"/>
    <property type="project" value="UniProtKB-KW"/>
</dbReference>
<dbReference type="PANTHER" id="PTHR28570:SF3">
    <property type="entry name" value="ASPARTYL AMINOPEPTIDASE"/>
    <property type="match status" value="1"/>
</dbReference>
<dbReference type="Pfam" id="PF02127">
    <property type="entry name" value="Peptidase_M18"/>
    <property type="match status" value="1"/>
</dbReference>
<dbReference type="Gene3D" id="3.40.630.10">
    <property type="entry name" value="Zn peptidases"/>
    <property type="match status" value="1"/>
</dbReference>
<dbReference type="PRINTS" id="PR00932">
    <property type="entry name" value="AMINO1PTASE"/>
</dbReference>
<organism evidence="12 13">
    <name type="scientific">Anncaliia algerae PRA339</name>
    <dbReference type="NCBI Taxonomy" id="1288291"/>
    <lineage>
        <taxon>Eukaryota</taxon>
        <taxon>Fungi</taxon>
        <taxon>Fungi incertae sedis</taxon>
        <taxon>Microsporidia</taxon>
        <taxon>Tubulinosematoidea</taxon>
        <taxon>Tubulinosematidae</taxon>
        <taxon>Anncaliia</taxon>
    </lineage>
</organism>
<evidence type="ECO:0000256" key="8">
    <source>
        <dbReference type="ARBA" id="ARBA00022801"/>
    </source>
</evidence>
<evidence type="ECO:0000313" key="12">
    <source>
        <dbReference type="EMBL" id="KCZ80825.1"/>
    </source>
</evidence>
<keyword evidence="10 11" id="KW-0482">Metalloprotease</keyword>
<dbReference type="GO" id="GO:0008270">
    <property type="term" value="F:zinc ion binding"/>
    <property type="evidence" value="ECO:0007669"/>
    <property type="project" value="InterPro"/>
</dbReference>
<dbReference type="AlphaFoldDB" id="A0A059F0X6"/>
<evidence type="ECO:0000256" key="3">
    <source>
        <dbReference type="ARBA" id="ARBA00008290"/>
    </source>
</evidence>
<evidence type="ECO:0000256" key="4">
    <source>
        <dbReference type="ARBA" id="ARBA00011965"/>
    </source>
</evidence>
<keyword evidence="13" id="KW-1185">Reference proteome</keyword>
<comment type="similarity">
    <text evidence="3 11">Belongs to the peptidase M18 family.</text>
</comment>
<dbReference type="InterPro" id="IPR023358">
    <property type="entry name" value="Peptidase_M18_dom2"/>
</dbReference>
<keyword evidence="8 11" id="KW-0378">Hydrolase</keyword>
<evidence type="ECO:0000256" key="6">
    <source>
        <dbReference type="ARBA" id="ARBA00022670"/>
    </source>
</evidence>
<dbReference type="EMBL" id="KK365161">
    <property type="protein sequence ID" value="KCZ80825.1"/>
    <property type="molecule type" value="Genomic_DNA"/>
</dbReference>
<dbReference type="Proteomes" id="UP000030655">
    <property type="component" value="Unassembled WGS sequence"/>
</dbReference>
<gene>
    <name evidence="12" type="ORF">H312_01773</name>
</gene>
<reference evidence="13" key="1">
    <citation type="submission" date="2013-02" db="EMBL/GenBank/DDBJ databases">
        <authorList>
            <consortium name="The Broad Institute Genome Sequencing Platform"/>
            <person name="Cuomo C."/>
            <person name="Becnel J."/>
            <person name="Sanscrainte N."/>
            <person name="Walker B."/>
            <person name="Young S.K."/>
            <person name="Zeng Q."/>
            <person name="Gargeya S."/>
            <person name="Fitzgerald M."/>
            <person name="Haas B."/>
            <person name="Abouelleil A."/>
            <person name="Alvarado L."/>
            <person name="Arachchi H.M."/>
            <person name="Berlin A.M."/>
            <person name="Chapman S.B."/>
            <person name="Dewar J."/>
            <person name="Goldberg J."/>
            <person name="Griggs A."/>
            <person name="Gujja S."/>
            <person name="Hansen M."/>
            <person name="Howarth C."/>
            <person name="Imamovic A."/>
            <person name="Larimer J."/>
            <person name="McCowan C."/>
            <person name="Murphy C."/>
            <person name="Neiman D."/>
            <person name="Pearson M."/>
            <person name="Priest M."/>
            <person name="Roberts A."/>
            <person name="Saif S."/>
            <person name="Shea T."/>
            <person name="Sisk P."/>
            <person name="Sykes S."/>
            <person name="Wortman J."/>
            <person name="Nusbaum C."/>
            <person name="Birren B."/>
        </authorList>
    </citation>
    <scope>NUCLEOTIDE SEQUENCE [LARGE SCALE GENOMIC DNA]</scope>
    <source>
        <strain evidence="13">PRA339</strain>
    </source>
</reference>
<keyword evidence="9 11" id="KW-0862">Zinc</keyword>
<dbReference type="GO" id="GO:0005737">
    <property type="term" value="C:cytoplasm"/>
    <property type="evidence" value="ECO:0007669"/>
    <property type="project" value="UniProtKB-ARBA"/>
</dbReference>
<reference evidence="12 13" key="2">
    <citation type="submission" date="2014-03" db="EMBL/GenBank/DDBJ databases">
        <title>The Genome Sequence of Anncaliia algerae insect isolate PRA339.</title>
        <authorList>
            <consortium name="The Broad Institute Genome Sequencing Platform"/>
            <consortium name="The Broad Institute Genome Sequencing Center for Infectious Disease"/>
            <person name="Cuomo C."/>
            <person name="Becnel J."/>
            <person name="Sanscrainte N."/>
            <person name="Walker B."/>
            <person name="Young S.K."/>
            <person name="Zeng Q."/>
            <person name="Gargeya S."/>
            <person name="Fitzgerald M."/>
            <person name="Haas B."/>
            <person name="Abouelleil A."/>
            <person name="Alvarado L."/>
            <person name="Arachchi H.M."/>
            <person name="Berlin A.M."/>
            <person name="Chapman S.B."/>
            <person name="Dewar J."/>
            <person name="Goldberg J."/>
            <person name="Griggs A."/>
            <person name="Gujja S."/>
            <person name="Hansen M."/>
            <person name="Howarth C."/>
            <person name="Imamovic A."/>
            <person name="Larimer J."/>
            <person name="McCowan C."/>
            <person name="Murphy C."/>
            <person name="Neiman D."/>
            <person name="Pearson M."/>
            <person name="Priest M."/>
            <person name="Roberts A."/>
            <person name="Saif S."/>
            <person name="Shea T."/>
            <person name="Sisk P."/>
            <person name="Sykes S."/>
            <person name="Wortman J."/>
            <person name="Nusbaum C."/>
            <person name="Birren B."/>
        </authorList>
    </citation>
    <scope>NUCLEOTIDE SEQUENCE [LARGE SCALE GENOMIC DNA]</scope>
    <source>
        <strain evidence="12 13">PRA339</strain>
    </source>
</reference>
<evidence type="ECO:0000256" key="1">
    <source>
        <dbReference type="ARBA" id="ARBA00001335"/>
    </source>
</evidence>
<dbReference type="SUPFAM" id="SSF53187">
    <property type="entry name" value="Zn-dependent exopeptidases"/>
    <property type="match status" value="1"/>
</dbReference>
<dbReference type="PANTHER" id="PTHR28570">
    <property type="entry name" value="ASPARTYL AMINOPEPTIDASE"/>
    <property type="match status" value="1"/>
</dbReference>
<evidence type="ECO:0000313" key="13">
    <source>
        <dbReference type="Proteomes" id="UP000030655"/>
    </source>
</evidence>
<dbReference type="VEuPathDB" id="MicrosporidiaDB:H312_01773"/>
<sequence length="382" mass="42805">MIDYLSFLKECLTPFHTVKYIKDLLNNCGFKEYKINDKLQTGKYYYIYRTMMVIFKIPKNPSFFRIIGTHNDSPVLKLKPNPFFSSGNMTMLNLKTYGGGLFHTFFDRPLVLGGLIISKDGEKVITMKDVAYIPSLAPHSAREIYKDGFTYNREDHLKAILLKEELKELLSDALSFDLSLIEERITDTGEFILSGRQDNLSSTYCAVKAIIDDVSNDFVSMVSIFDHEEIGSETVSGAQSSVFSSLIDNISRHLNIHTFTTSMFLSADAGHCDHPNYAERADKHHPVKFNEGTIIKYGSGYATEVYGSSFIKTLNGKYQIMNVKNNVPCGGTIGSMVSVKLGIPSVDVGVPLLGMHSCCEIVAKKDIDFLSELMVEFFNKNG</sequence>
<evidence type="ECO:0000256" key="2">
    <source>
        <dbReference type="ARBA" id="ARBA00001947"/>
    </source>
</evidence>
<dbReference type="EC" id="3.4.11.21" evidence="4"/>
<dbReference type="GO" id="GO:0006508">
    <property type="term" value="P:proteolysis"/>
    <property type="evidence" value="ECO:0007669"/>
    <property type="project" value="UniProtKB-KW"/>
</dbReference>
<evidence type="ECO:0000256" key="11">
    <source>
        <dbReference type="RuleBase" id="RU004386"/>
    </source>
</evidence>
<name>A0A059F0X6_9MICR</name>
<dbReference type="SUPFAM" id="SSF101821">
    <property type="entry name" value="Aminopeptidase/glucanase lid domain"/>
    <property type="match status" value="1"/>
</dbReference>
<dbReference type="STRING" id="1288291.A0A059F0X6"/>
<proteinExistence type="inferred from homology"/>
<evidence type="ECO:0000256" key="5">
    <source>
        <dbReference type="ARBA" id="ARBA00022438"/>
    </source>
</evidence>
<dbReference type="HOGENOM" id="CLU_019532_2_0_1"/>
<evidence type="ECO:0000256" key="7">
    <source>
        <dbReference type="ARBA" id="ARBA00022723"/>
    </source>
</evidence>
<dbReference type="GO" id="GO:0008237">
    <property type="term" value="F:metallopeptidase activity"/>
    <property type="evidence" value="ECO:0007669"/>
    <property type="project" value="UniProtKB-KW"/>
</dbReference>
<evidence type="ECO:0000256" key="10">
    <source>
        <dbReference type="ARBA" id="ARBA00023049"/>
    </source>
</evidence>
<comment type="catalytic activity">
    <reaction evidence="1">
        <text>Release of an N-terminal aspartate or glutamate from a peptide, with a preference for aspartate.</text>
        <dbReference type="EC" id="3.4.11.21"/>
    </reaction>
</comment>
<keyword evidence="5 11" id="KW-0031">Aminopeptidase</keyword>
<accession>A0A059F0X6</accession>
<protein>
    <recommendedName>
        <fullName evidence="4">aspartyl aminopeptidase</fullName>
        <ecNumber evidence="4">3.4.11.21</ecNumber>
    </recommendedName>
</protein>
<dbReference type="OrthoDB" id="9880441at2759"/>
<dbReference type="Gene3D" id="2.30.250.10">
    <property type="entry name" value="Aminopeptidase i, Domain 2"/>
    <property type="match status" value="1"/>
</dbReference>
<keyword evidence="6 11" id="KW-0645">Protease</keyword>
<comment type="cofactor">
    <cofactor evidence="2">
        <name>Zn(2+)</name>
        <dbReference type="ChEBI" id="CHEBI:29105"/>
    </cofactor>
</comment>
<keyword evidence="7 11" id="KW-0479">Metal-binding</keyword>
<evidence type="ECO:0000256" key="9">
    <source>
        <dbReference type="ARBA" id="ARBA00022833"/>
    </source>
</evidence>